<keyword evidence="1" id="KW-1133">Transmembrane helix</keyword>
<keyword evidence="1" id="KW-0472">Membrane</keyword>
<protein>
    <submittedName>
        <fullName evidence="3">Uncharacterized protein</fullName>
    </submittedName>
</protein>
<keyword evidence="4" id="KW-1185">Reference proteome</keyword>
<keyword evidence="1" id="KW-0812">Transmembrane</keyword>
<dbReference type="AlphaFoldDB" id="A0A4P9X5M6"/>
<reference evidence="4" key="1">
    <citation type="journal article" date="2018" name="Nat. Microbiol.">
        <title>Leveraging single-cell genomics to expand the fungal tree of life.</title>
        <authorList>
            <person name="Ahrendt S.R."/>
            <person name="Quandt C.A."/>
            <person name="Ciobanu D."/>
            <person name="Clum A."/>
            <person name="Salamov A."/>
            <person name="Andreopoulos B."/>
            <person name="Cheng J.F."/>
            <person name="Woyke T."/>
            <person name="Pelin A."/>
            <person name="Henrissat B."/>
            <person name="Reynolds N.K."/>
            <person name="Benny G.L."/>
            <person name="Smith M.E."/>
            <person name="James T.Y."/>
            <person name="Grigoriev I.V."/>
        </authorList>
    </citation>
    <scope>NUCLEOTIDE SEQUENCE [LARGE SCALE GENOMIC DNA]</scope>
    <source>
        <strain evidence="4">ATCC 52028</strain>
    </source>
</reference>
<proteinExistence type="predicted"/>
<gene>
    <name evidence="3" type="ORF">CXG81DRAFT_26964</name>
</gene>
<evidence type="ECO:0000313" key="3">
    <source>
        <dbReference type="EMBL" id="RKP00310.1"/>
    </source>
</evidence>
<name>A0A4P9X5M6_9FUNG</name>
<organism evidence="3 4">
    <name type="scientific">Caulochytrium protostelioides</name>
    <dbReference type="NCBI Taxonomy" id="1555241"/>
    <lineage>
        <taxon>Eukaryota</taxon>
        <taxon>Fungi</taxon>
        <taxon>Fungi incertae sedis</taxon>
        <taxon>Chytridiomycota</taxon>
        <taxon>Chytridiomycota incertae sedis</taxon>
        <taxon>Chytridiomycetes</taxon>
        <taxon>Caulochytriales</taxon>
        <taxon>Caulochytriaceae</taxon>
        <taxon>Caulochytrium</taxon>
    </lineage>
</organism>
<dbReference type="Proteomes" id="UP000274922">
    <property type="component" value="Unassembled WGS sequence"/>
</dbReference>
<dbReference type="EMBL" id="ML014223">
    <property type="protein sequence ID" value="RKP00310.1"/>
    <property type="molecule type" value="Genomic_DNA"/>
</dbReference>
<feature type="signal peptide" evidence="2">
    <location>
        <begin position="1"/>
        <end position="21"/>
    </location>
</feature>
<sequence length="218" mass="21870">MVATGLLSTLLLGALAGTAYGQSALSCSATDLECLAKASQYIIMGTVVSTTEAAMSSSNYNATIQASCVYGSWSNPISKTLSGTESMLVTSFGSPRPECPASAGATAQVGESQIWFVAVANTAETASTAFYTVVDICVGGVPATQANLQTLSNLLETYPTHKVLKGTNCSLPVGTAQATPSGTSNNPSLPNSAPAAFSASALTAMLGAGALALAGFMF</sequence>
<evidence type="ECO:0000313" key="4">
    <source>
        <dbReference type="Proteomes" id="UP000274922"/>
    </source>
</evidence>
<evidence type="ECO:0000256" key="1">
    <source>
        <dbReference type="SAM" id="Phobius"/>
    </source>
</evidence>
<evidence type="ECO:0000256" key="2">
    <source>
        <dbReference type="SAM" id="SignalP"/>
    </source>
</evidence>
<feature type="transmembrane region" description="Helical" evidence="1">
    <location>
        <begin position="195"/>
        <end position="216"/>
    </location>
</feature>
<feature type="chain" id="PRO_5020577214" evidence="2">
    <location>
        <begin position="22"/>
        <end position="218"/>
    </location>
</feature>
<keyword evidence="2" id="KW-0732">Signal</keyword>
<accession>A0A4P9X5M6</accession>
<dbReference type="OrthoDB" id="2139295at2759"/>